<comment type="caution">
    <text evidence="3">The sequence shown here is derived from an EMBL/GenBank/DDBJ whole genome shotgun (WGS) entry which is preliminary data.</text>
</comment>
<dbReference type="Proteomes" id="UP001422074">
    <property type="component" value="Unassembled WGS sequence"/>
</dbReference>
<evidence type="ECO:0000256" key="2">
    <source>
        <dbReference type="SAM" id="Phobius"/>
    </source>
</evidence>
<keyword evidence="2" id="KW-0472">Membrane</keyword>
<keyword evidence="4" id="KW-1185">Reference proteome</keyword>
<evidence type="ECO:0000256" key="1">
    <source>
        <dbReference type="SAM" id="MobiDB-lite"/>
    </source>
</evidence>
<name>A0ABU9X1M8_9MICC</name>
<feature type="compositionally biased region" description="Acidic residues" evidence="1">
    <location>
        <begin position="125"/>
        <end position="137"/>
    </location>
</feature>
<protein>
    <submittedName>
        <fullName evidence="3">DUF3099 domain-containing protein</fullName>
    </submittedName>
</protein>
<reference evidence="3 4" key="1">
    <citation type="submission" date="2024-05" db="EMBL/GenBank/DDBJ databases">
        <title>Sinomonas sp. nov., isolated from a waste landfill.</title>
        <authorList>
            <person name="Zhao Y."/>
        </authorList>
    </citation>
    <scope>NUCLEOTIDE SEQUENCE [LARGE SCALE GENOMIC DNA]</scope>
    <source>
        <strain evidence="3 4">CCTCC AB2014300</strain>
    </source>
</reference>
<keyword evidence="2" id="KW-1133">Transmembrane helix</keyword>
<feature type="compositionally biased region" description="Low complexity" evidence="1">
    <location>
        <begin position="101"/>
        <end position="124"/>
    </location>
</feature>
<feature type="transmembrane region" description="Helical" evidence="2">
    <location>
        <begin position="64"/>
        <end position="83"/>
    </location>
</feature>
<evidence type="ECO:0000313" key="4">
    <source>
        <dbReference type="Proteomes" id="UP001422074"/>
    </source>
</evidence>
<accession>A0ABU9X1M8</accession>
<keyword evidence="2" id="KW-0812">Transmembrane</keyword>
<dbReference type="RefSeq" id="WP_345885522.1">
    <property type="nucleotide sequence ID" value="NZ_JBDFRB010000010.1"/>
</dbReference>
<organism evidence="3 4">
    <name type="scientific">Sinomonas halotolerans</name>
    <dbReference type="NCBI Taxonomy" id="1644133"/>
    <lineage>
        <taxon>Bacteria</taxon>
        <taxon>Bacillati</taxon>
        <taxon>Actinomycetota</taxon>
        <taxon>Actinomycetes</taxon>
        <taxon>Micrococcales</taxon>
        <taxon>Micrococcaceae</taxon>
        <taxon>Sinomonas</taxon>
    </lineage>
</organism>
<sequence length="160" mass="16597">MTRHSGPRRGHEDGSSAVEVHSITAAAPAHSVDMHQRMVRYAVAMGIRMVCILLLFVLDGWWKIAAVAGAVFLPWVAVVIANAGTQAEVYESEAVDSVPFGELPAAPPSAEAGAAAGETIQGETVPEEDVPDEDGDGAQDGVTAPRDDEGRPGGRQEGAG</sequence>
<gene>
    <name evidence="3" type="ORF">ABCQ75_11535</name>
</gene>
<dbReference type="InterPro" id="IPR021449">
    <property type="entry name" value="DUF3099"/>
</dbReference>
<feature type="region of interest" description="Disordered" evidence="1">
    <location>
        <begin position="100"/>
        <end position="160"/>
    </location>
</feature>
<feature type="compositionally biased region" description="Basic and acidic residues" evidence="1">
    <location>
        <begin position="145"/>
        <end position="154"/>
    </location>
</feature>
<proteinExistence type="predicted"/>
<dbReference type="Pfam" id="PF11298">
    <property type="entry name" value="DUF3099"/>
    <property type="match status" value="1"/>
</dbReference>
<feature type="transmembrane region" description="Helical" evidence="2">
    <location>
        <begin position="38"/>
        <end position="58"/>
    </location>
</feature>
<evidence type="ECO:0000313" key="3">
    <source>
        <dbReference type="EMBL" id="MEN2745166.1"/>
    </source>
</evidence>
<dbReference type="EMBL" id="JBDFRB010000010">
    <property type="protein sequence ID" value="MEN2745166.1"/>
    <property type="molecule type" value="Genomic_DNA"/>
</dbReference>